<evidence type="ECO:0000256" key="3">
    <source>
        <dbReference type="SAM" id="MobiDB-lite"/>
    </source>
</evidence>
<protein>
    <submittedName>
        <fullName evidence="6">Ferri-bacillibactin esterase BesA</fullName>
        <ecNumber evidence="6">3.1.-.-</ecNumber>
    </submittedName>
    <submittedName>
        <fullName evidence="5">Ferric-enterobactin hydrolase</fullName>
    </submittedName>
</protein>
<keyword evidence="4" id="KW-0732">Signal</keyword>
<feature type="chain" id="PRO_5005268320" evidence="4">
    <location>
        <begin position="21"/>
        <end position="285"/>
    </location>
</feature>
<feature type="signal peptide" evidence="4">
    <location>
        <begin position="1"/>
        <end position="20"/>
    </location>
</feature>
<dbReference type="EMBL" id="CP016440">
    <property type="protein sequence ID" value="ANY16226.1"/>
    <property type="molecule type" value="Genomic_DNA"/>
</dbReference>
<reference evidence="5 8" key="2">
    <citation type="submission" date="2016-07" db="EMBL/GenBank/DDBJ databases">
        <title>Complete genome sequences of Bordetella pseudohinzii.</title>
        <authorList>
            <person name="Spilker T."/>
            <person name="Darrah R."/>
            <person name="LiPuma J.J."/>
        </authorList>
    </citation>
    <scope>NUCLEOTIDE SEQUENCE [LARGE SCALE GENOMIC DNA]</scope>
    <source>
        <strain evidence="5 8">HI4681</strain>
    </source>
</reference>
<gene>
    <name evidence="6" type="primary">besA</name>
    <name evidence="5" type="ORF">BBN53_10150</name>
    <name evidence="6" type="ORF">ERS370011_03538</name>
</gene>
<dbReference type="SUPFAM" id="SSF53474">
    <property type="entry name" value="alpha/beta-Hydrolases"/>
    <property type="match status" value="1"/>
</dbReference>
<keyword evidence="2 6" id="KW-0378">Hydrolase</keyword>
<dbReference type="RefSeq" id="WP_043211772.1">
    <property type="nucleotide sequence ID" value="NZ_CAJGUP010000221.1"/>
</dbReference>
<dbReference type="Proteomes" id="UP000092950">
    <property type="component" value="Chromosome"/>
</dbReference>
<name>A0A0J6C2L6_9BORD</name>
<dbReference type="PANTHER" id="PTHR40841">
    <property type="entry name" value="SIDEROPHORE TRIACETYLFUSARININE C ESTERASE"/>
    <property type="match status" value="1"/>
</dbReference>
<dbReference type="Proteomes" id="UP000053096">
    <property type="component" value="Unassembled WGS sequence"/>
</dbReference>
<dbReference type="Pfam" id="PF00756">
    <property type="entry name" value="Esterase"/>
    <property type="match status" value="1"/>
</dbReference>
<dbReference type="Gene3D" id="3.40.50.1820">
    <property type="entry name" value="alpha/beta hydrolase"/>
    <property type="match status" value="1"/>
</dbReference>
<dbReference type="KEGG" id="bpdz:BBN53_10150"/>
<evidence type="ECO:0000256" key="4">
    <source>
        <dbReference type="SAM" id="SignalP"/>
    </source>
</evidence>
<keyword evidence="8" id="KW-1185">Reference proteome</keyword>
<dbReference type="GO" id="GO:0016788">
    <property type="term" value="F:hydrolase activity, acting on ester bonds"/>
    <property type="evidence" value="ECO:0007669"/>
    <property type="project" value="TreeGrafter"/>
</dbReference>
<dbReference type="AlphaFoldDB" id="A0A0J6C2L6"/>
<dbReference type="InterPro" id="IPR052558">
    <property type="entry name" value="Siderophore_Hydrolase_D"/>
</dbReference>
<dbReference type="InterPro" id="IPR029058">
    <property type="entry name" value="AB_hydrolase_fold"/>
</dbReference>
<sequence length="285" mass="30418">MRAPRLLAAALALAAAGASAQPRPPETFDAAAERARLGLLGLVQQQVMPRAGGLTAARIYLWAPMRPAPATGWPVIYMLDGAAVFQALTRAEGLTHEAVVVGLGYDSPGRVDGASRAWDYTPRLPGAGPEGTPDPRAPTRRNGGAQGWLDFIENEVKPWVRAQAPVDPGRQTLYGHSYGGLFVLETLLNRPEAFQHYVAASPSLWWNAPYMQERLAAWQPAGERSLRLMVGGEERLAGRATQGDIREIARLLAGKPGLDVSWRVFPGLGHGPMLPASAVAALQGG</sequence>
<dbReference type="EC" id="3.1.-.-" evidence="6"/>
<evidence type="ECO:0000313" key="5">
    <source>
        <dbReference type="EMBL" id="ANY16226.1"/>
    </source>
</evidence>
<evidence type="ECO:0000313" key="6">
    <source>
        <dbReference type="EMBL" id="CUJ05584.1"/>
    </source>
</evidence>
<evidence type="ECO:0000256" key="2">
    <source>
        <dbReference type="ARBA" id="ARBA00022801"/>
    </source>
</evidence>
<dbReference type="EMBL" id="CYTV01000011">
    <property type="protein sequence ID" value="CUJ05584.1"/>
    <property type="molecule type" value="Genomic_DNA"/>
</dbReference>
<evidence type="ECO:0000313" key="8">
    <source>
        <dbReference type="Proteomes" id="UP000092950"/>
    </source>
</evidence>
<dbReference type="PANTHER" id="PTHR40841:SF2">
    <property type="entry name" value="SIDEROPHORE-DEGRADING ESTERASE (EUROFUNG)"/>
    <property type="match status" value="1"/>
</dbReference>
<evidence type="ECO:0000256" key="1">
    <source>
        <dbReference type="ARBA" id="ARBA00005622"/>
    </source>
</evidence>
<accession>A0A0M7H9U0</accession>
<dbReference type="OrthoDB" id="9784036at2"/>
<reference evidence="6 7" key="1">
    <citation type="submission" date="2015-09" db="EMBL/GenBank/DDBJ databases">
        <authorList>
            <person name="Jackson K.R."/>
            <person name="Lunt B.L."/>
            <person name="Fisher J.N.B."/>
            <person name="Gardner A.V."/>
            <person name="Bailey M.E."/>
            <person name="Deus L.M."/>
            <person name="Earl A.S."/>
            <person name="Gibby P.D."/>
            <person name="Hartmann K.A."/>
            <person name="Liu J.E."/>
            <person name="Manci A.M."/>
            <person name="Nielsen D.A."/>
            <person name="Solomon M.B."/>
            <person name="Breakwell D.P."/>
            <person name="Burnett S.H."/>
            <person name="Grose J.H."/>
        </authorList>
    </citation>
    <scope>NUCLEOTIDE SEQUENCE [LARGE SCALE GENOMIC DNA]</scope>
    <source>
        <strain evidence="6 7">2789STDY5608636</strain>
    </source>
</reference>
<dbReference type="InterPro" id="IPR000801">
    <property type="entry name" value="Esterase-like"/>
</dbReference>
<proteinExistence type="inferred from homology"/>
<accession>A0A0J6C2L6</accession>
<comment type="similarity">
    <text evidence="1">Belongs to the esterase D family.</text>
</comment>
<organism evidence="6 7">
    <name type="scientific">Bordetella pseudohinzii</name>
    <dbReference type="NCBI Taxonomy" id="1331258"/>
    <lineage>
        <taxon>Bacteria</taxon>
        <taxon>Pseudomonadati</taxon>
        <taxon>Pseudomonadota</taxon>
        <taxon>Betaproteobacteria</taxon>
        <taxon>Burkholderiales</taxon>
        <taxon>Alcaligenaceae</taxon>
        <taxon>Bordetella</taxon>
    </lineage>
</organism>
<evidence type="ECO:0000313" key="7">
    <source>
        <dbReference type="Proteomes" id="UP000053096"/>
    </source>
</evidence>
<feature type="region of interest" description="Disordered" evidence="3">
    <location>
        <begin position="116"/>
        <end position="141"/>
    </location>
</feature>